<evidence type="ECO:0000256" key="2">
    <source>
        <dbReference type="ARBA" id="ARBA00022840"/>
    </source>
</evidence>
<evidence type="ECO:0000259" key="6">
    <source>
        <dbReference type="PROSITE" id="PS50011"/>
    </source>
</evidence>
<gene>
    <name evidence="7" type="ORF">BCR33DRAFT_113510</name>
</gene>
<dbReference type="GO" id="GO:0044773">
    <property type="term" value="P:mitotic DNA damage checkpoint signaling"/>
    <property type="evidence" value="ECO:0007669"/>
    <property type="project" value="TreeGrafter"/>
</dbReference>
<keyword evidence="4" id="KW-0723">Serine/threonine-protein kinase</keyword>
<keyword evidence="7" id="KW-0418">Kinase</keyword>
<evidence type="ECO:0000313" key="8">
    <source>
        <dbReference type="Proteomes" id="UP000193642"/>
    </source>
</evidence>
<keyword evidence="2 3" id="KW-0067">ATP-binding</keyword>
<dbReference type="InterPro" id="IPR008271">
    <property type="entry name" value="Ser/Thr_kinase_AS"/>
</dbReference>
<dbReference type="Gene3D" id="1.10.510.10">
    <property type="entry name" value="Transferase(Phosphotransferase) domain 1"/>
    <property type="match status" value="1"/>
</dbReference>
<feature type="compositionally biased region" description="Low complexity" evidence="5">
    <location>
        <begin position="18"/>
        <end position="27"/>
    </location>
</feature>
<dbReference type="OrthoDB" id="4062651at2759"/>
<dbReference type="PANTHER" id="PTHR44167:SF24">
    <property type="entry name" value="SERINE_THREONINE-PROTEIN KINASE CHK2"/>
    <property type="match status" value="1"/>
</dbReference>
<evidence type="ECO:0000256" key="4">
    <source>
        <dbReference type="RuleBase" id="RU000304"/>
    </source>
</evidence>
<feature type="binding site" evidence="3">
    <location>
        <position position="119"/>
    </location>
    <ligand>
        <name>ATP</name>
        <dbReference type="ChEBI" id="CHEBI:30616"/>
    </ligand>
</feature>
<dbReference type="Gene3D" id="3.30.200.20">
    <property type="entry name" value="Phosphorylase Kinase, domain 1"/>
    <property type="match status" value="1"/>
</dbReference>
<dbReference type="STRING" id="329046.A0A1Y2CJB1"/>
<keyword evidence="8" id="KW-1185">Reference proteome</keyword>
<reference evidence="7 8" key="1">
    <citation type="submission" date="2016-07" db="EMBL/GenBank/DDBJ databases">
        <title>Pervasive Adenine N6-methylation of Active Genes in Fungi.</title>
        <authorList>
            <consortium name="DOE Joint Genome Institute"/>
            <person name="Mondo S.J."/>
            <person name="Dannebaum R.O."/>
            <person name="Kuo R.C."/>
            <person name="Labutti K."/>
            <person name="Haridas S."/>
            <person name="Kuo A."/>
            <person name="Salamov A."/>
            <person name="Ahrendt S.R."/>
            <person name="Lipzen A."/>
            <person name="Sullivan W."/>
            <person name="Andreopoulos W.B."/>
            <person name="Clum A."/>
            <person name="Lindquist E."/>
            <person name="Daum C."/>
            <person name="Ramamoorthy G.K."/>
            <person name="Gryganskyi A."/>
            <person name="Culley D."/>
            <person name="Magnuson J.K."/>
            <person name="James T.Y."/>
            <person name="O'Malley M.A."/>
            <person name="Stajich J.E."/>
            <person name="Spatafora J.W."/>
            <person name="Visel A."/>
            <person name="Grigoriev I.V."/>
        </authorList>
    </citation>
    <scope>NUCLEOTIDE SEQUENCE [LARGE SCALE GENOMIC DNA]</scope>
    <source>
        <strain evidence="7 8">JEL800</strain>
    </source>
</reference>
<dbReference type="InterPro" id="IPR000719">
    <property type="entry name" value="Prot_kinase_dom"/>
</dbReference>
<keyword evidence="1 3" id="KW-0547">Nucleotide-binding</keyword>
<dbReference type="Proteomes" id="UP000193642">
    <property type="component" value="Unassembled WGS sequence"/>
</dbReference>
<dbReference type="InterPro" id="IPR017441">
    <property type="entry name" value="Protein_kinase_ATP_BS"/>
</dbReference>
<dbReference type="PROSITE" id="PS50011">
    <property type="entry name" value="PROTEIN_KINASE_DOM"/>
    <property type="match status" value="1"/>
</dbReference>
<feature type="region of interest" description="Disordered" evidence="5">
    <location>
        <begin position="1"/>
        <end position="27"/>
    </location>
</feature>
<dbReference type="InterPro" id="IPR011009">
    <property type="entry name" value="Kinase-like_dom_sf"/>
</dbReference>
<dbReference type="SUPFAM" id="SSF56112">
    <property type="entry name" value="Protein kinase-like (PK-like)"/>
    <property type="match status" value="1"/>
</dbReference>
<dbReference type="AlphaFoldDB" id="A0A1Y2CJB1"/>
<comment type="caution">
    <text evidence="7">The sequence shown here is derived from an EMBL/GenBank/DDBJ whole genome shotgun (WGS) entry which is preliminary data.</text>
</comment>
<comment type="similarity">
    <text evidence="4">Belongs to the protein kinase superfamily.</text>
</comment>
<keyword evidence="7" id="KW-0808">Transferase</keyword>
<dbReference type="GO" id="GO:0004674">
    <property type="term" value="F:protein serine/threonine kinase activity"/>
    <property type="evidence" value="ECO:0007669"/>
    <property type="project" value="UniProtKB-KW"/>
</dbReference>
<dbReference type="GO" id="GO:0005634">
    <property type="term" value="C:nucleus"/>
    <property type="evidence" value="ECO:0007669"/>
    <property type="project" value="TreeGrafter"/>
</dbReference>
<evidence type="ECO:0000313" key="7">
    <source>
        <dbReference type="EMBL" id="ORY46944.1"/>
    </source>
</evidence>
<dbReference type="EMBL" id="MCGO01000015">
    <property type="protein sequence ID" value="ORY46944.1"/>
    <property type="molecule type" value="Genomic_DNA"/>
</dbReference>
<dbReference type="PROSITE" id="PS00108">
    <property type="entry name" value="PROTEIN_KINASE_ST"/>
    <property type="match status" value="1"/>
</dbReference>
<dbReference type="GO" id="GO:0005524">
    <property type="term" value="F:ATP binding"/>
    <property type="evidence" value="ECO:0007669"/>
    <property type="project" value="UniProtKB-UniRule"/>
</dbReference>
<evidence type="ECO:0000256" key="5">
    <source>
        <dbReference type="SAM" id="MobiDB-lite"/>
    </source>
</evidence>
<dbReference type="Pfam" id="PF00069">
    <property type="entry name" value="Pkinase"/>
    <property type="match status" value="1"/>
</dbReference>
<sequence>MSGATIRNGMWSPPASPQPSSSCQSLSSTHVGEYDAFPCPKVKLVIPPELLPHTSTATAAIDCTETKAKIAVLQAFANSPQQFLHRYKIHSIIGFGSNGVVLAAQDVLAPSQDSSVAIKIIYKKHVGNDDPTPPEIVSLLKLNSKVRSSGILISRAAWQDSQQFYLVTELFGNNFLLARNPEPMKTLVFKTVSQGVTSQHSLACSTGASDLWAFTFMLRDNLKRHKGHTRIPLEIIKNLMYQIALALLAMHDTGYYHGDIKMENILIQVAENDVLHPSVKLADYGHTRRVKDGIKHYGTMDLSPPEFLDDSPHTDMMLDGRMCDVFALGMVLYALLDDKGGLPQVMEEMSNGDIGFVGLLALGGSQFPFQDIPGQLERGSDVWDLLNKMCMVNPSNRLTLEGVLQHRWFSL</sequence>
<name>A0A1Y2CJB1_9FUNG</name>
<evidence type="ECO:0000256" key="3">
    <source>
        <dbReference type="PROSITE-ProRule" id="PRU10141"/>
    </source>
</evidence>
<accession>A0A1Y2CJB1</accession>
<dbReference type="SMART" id="SM00220">
    <property type="entry name" value="S_TKc"/>
    <property type="match status" value="1"/>
</dbReference>
<dbReference type="PROSITE" id="PS00107">
    <property type="entry name" value="PROTEIN_KINASE_ATP"/>
    <property type="match status" value="1"/>
</dbReference>
<feature type="domain" description="Protein kinase" evidence="6">
    <location>
        <begin position="87"/>
        <end position="409"/>
    </location>
</feature>
<protein>
    <submittedName>
        <fullName evidence="7">Kinase-like protein</fullName>
    </submittedName>
</protein>
<dbReference type="PANTHER" id="PTHR44167">
    <property type="entry name" value="OVARIAN-SPECIFIC SERINE/THREONINE-PROTEIN KINASE LOK-RELATED"/>
    <property type="match status" value="1"/>
</dbReference>
<evidence type="ECO:0000256" key="1">
    <source>
        <dbReference type="ARBA" id="ARBA00022741"/>
    </source>
</evidence>
<proteinExistence type="inferred from homology"/>
<organism evidence="7 8">
    <name type="scientific">Rhizoclosmatium globosum</name>
    <dbReference type="NCBI Taxonomy" id="329046"/>
    <lineage>
        <taxon>Eukaryota</taxon>
        <taxon>Fungi</taxon>
        <taxon>Fungi incertae sedis</taxon>
        <taxon>Chytridiomycota</taxon>
        <taxon>Chytridiomycota incertae sedis</taxon>
        <taxon>Chytridiomycetes</taxon>
        <taxon>Chytridiales</taxon>
        <taxon>Chytriomycetaceae</taxon>
        <taxon>Rhizoclosmatium</taxon>
    </lineage>
</organism>